<sequence>MNRSGLRPRPALSSAALLLAAGVVLAASCAESPGASSECPDGLSWCNGECVDLQASAEHCGACGEACEEGQLCVKGRCGGGGGGEDGGGIGAGVGGGEECGEGQSDCSGQCVNLEADRWNCGDCDVECAEGHVCADGSCACAGDLTDCDGACVDVLSDRRNCGECDSSCAPAQSCVAGVCTCPAGLATCDGACADLQTSQLHCGACGVACERGAVCQAGACTCVLGTYDELSDTFPQTITGTTISGETNYDLACLAAGSSERVYRFTPSVAGTYTLDTVGSTFDTAIGVLGATTCAQLACNDDIAPGVAESRVRAVLEAGQQVLIVVTGFDGGEGDFTLNMAKADPPRCPGWVIDAPLPATVTGNTEHFGDAIRPSCGVADSPDASYSFTAPAAGKYVFDTFGSGFNTILELHDGGCDGDVLTCSDDAGEGSQSRATVELRAGQKVVAVIDGFEGARGPYTLNVAAWAPPMCPMVDLGSTYPQTVTGRTSGLDGVLQPPADCAKGNSPEVSYSFTAPIAGRYTFDTIGSTLDTVLHVHDGSCTGALLGCSDDAEGLAYQSQVSTPLAQGQTAYVVVDGASGKHGAYTLNVSGTPSPPCPEKALESVVPQTVEGNTVGAGDYVSAPCGVPGGEDRAYGFTAPADGLYVFDTFGSSFDTVVHVHAGTCGGAVLGCNDNAVVVQSRLVVPLAAGQETVVVVDGANPEATGEFELNISLFQGDGICGNPIDLGSTVPQTAMGSTLFQPNSATPSCVPSSGNDRVYRFTAPADGTYVIDTLSSNFDTVLHVHDGDSCSGPELACNDNAVMASSSVTVTLTEGQVITIIGDSRRAASGNLTLNIAAVP</sequence>
<dbReference type="PANTHER" id="PTHR33227">
    <property type="entry name" value="STIGMA-SPECIFIC STIG1-LIKE PROTEIN 3"/>
    <property type="match status" value="1"/>
</dbReference>
<accession>A9GUW8</accession>
<dbReference type="NCBIfam" id="NF041328">
    <property type="entry name" value="C_rich_MXAN6577"/>
    <property type="match status" value="1"/>
</dbReference>
<dbReference type="EMBL" id="AM746676">
    <property type="protein sequence ID" value="CAN90677.1"/>
    <property type="molecule type" value="Genomic_DNA"/>
</dbReference>
<keyword evidence="1 2" id="KW-0732">Signal</keyword>
<dbReference type="HOGENOM" id="CLU_317809_0_0_7"/>
<dbReference type="STRING" id="448385.sce0520"/>
<name>A9GUW8_SORC5</name>
<keyword evidence="4" id="KW-1185">Reference proteome</keyword>
<feature type="signal peptide" evidence="2">
    <location>
        <begin position="1"/>
        <end position="26"/>
    </location>
</feature>
<dbReference type="PANTHER" id="PTHR33227:SF48">
    <property type="entry name" value="STIGMA-SPECIFIC STIG1-LIKE PROTEIN 4"/>
    <property type="match status" value="1"/>
</dbReference>
<feature type="chain" id="PRO_5002738988" description="Tryptophan synthase alpha chain" evidence="2">
    <location>
        <begin position="27"/>
        <end position="842"/>
    </location>
</feature>
<dbReference type="InterPro" id="IPR006969">
    <property type="entry name" value="Stig-like"/>
</dbReference>
<organism evidence="3 4">
    <name type="scientific">Sorangium cellulosum (strain So ce56)</name>
    <name type="common">Polyangium cellulosum (strain So ce56)</name>
    <dbReference type="NCBI Taxonomy" id="448385"/>
    <lineage>
        <taxon>Bacteria</taxon>
        <taxon>Pseudomonadati</taxon>
        <taxon>Myxococcota</taxon>
        <taxon>Polyangia</taxon>
        <taxon>Polyangiales</taxon>
        <taxon>Polyangiaceae</taxon>
        <taxon>Sorangium</taxon>
    </lineage>
</organism>
<dbReference type="BioCyc" id="SCEL448385:SCE_RS47995-MONOMER"/>
<proteinExistence type="predicted"/>
<dbReference type="RefSeq" id="WP_012233155.1">
    <property type="nucleotide sequence ID" value="NC_010162.1"/>
</dbReference>
<dbReference type="Pfam" id="PF04885">
    <property type="entry name" value="Stig1"/>
    <property type="match status" value="2"/>
</dbReference>
<dbReference type="AlphaFoldDB" id="A9GUW8"/>
<dbReference type="PROSITE" id="PS51257">
    <property type="entry name" value="PROKAR_LIPOPROTEIN"/>
    <property type="match status" value="1"/>
</dbReference>
<evidence type="ECO:0000256" key="1">
    <source>
        <dbReference type="ARBA" id="ARBA00022729"/>
    </source>
</evidence>
<reference evidence="3 4" key="1">
    <citation type="journal article" date="2007" name="Nat. Biotechnol.">
        <title>Complete genome sequence of the myxobacterium Sorangium cellulosum.</title>
        <authorList>
            <person name="Schneiker S."/>
            <person name="Perlova O."/>
            <person name="Kaiser O."/>
            <person name="Gerth K."/>
            <person name="Alici A."/>
            <person name="Altmeyer M.O."/>
            <person name="Bartels D."/>
            <person name="Bekel T."/>
            <person name="Beyer S."/>
            <person name="Bode E."/>
            <person name="Bode H.B."/>
            <person name="Bolten C.J."/>
            <person name="Choudhuri J.V."/>
            <person name="Doss S."/>
            <person name="Elnakady Y.A."/>
            <person name="Frank B."/>
            <person name="Gaigalat L."/>
            <person name="Goesmann A."/>
            <person name="Groeger C."/>
            <person name="Gross F."/>
            <person name="Jelsbak L."/>
            <person name="Jelsbak L."/>
            <person name="Kalinowski J."/>
            <person name="Kegler C."/>
            <person name="Knauber T."/>
            <person name="Konietzny S."/>
            <person name="Kopp M."/>
            <person name="Krause L."/>
            <person name="Krug D."/>
            <person name="Linke B."/>
            <person name="Mahmud T."/>
            <person name="Martinez-Arias R."/>
            <person name="McHardy A.C."/>
            <person name="Merai M."/>
            <person name="Meyer F."/>
            <person name="Mormann S."/>
            <person name="Munoz-Dorado J."/>
            <person name="Perez J."/>
            <person name="Pradella S."/>
            <person name="Rachid S."/>
            <person name="Raddatz G."/>
            <person name="Rosenau F."/>
            <person name="Rueckert C."/>
            <person name="Sasse F."/>
            <person name="Scharfe M."/>
            <person name="Schuster S.C."/>
            <person name="Suen G."/>
            <person name="Treuner-Lange A."/>
            <person name="Velicer G.J."/>
            <person name="Vorholter F.-J."/>
            <person name="Weissman K.J."/>
            <person name="Welch R.D."/>
            <person name="Wenzel S.C."/>
            <person name="Whitworth D.E."/>
            <person name="Wilhelm S."/>
            <person name="Wittmann C."/>
            <person name="Bloecker H."/>
            <person name="Puehler A."/>
            <person name="Mueller R."/>
        </authorList>
    </citation>
    <scope>NUCLEOTIDE SEQUENCE [LARGE SCALE GENOMIC DNA]</scope>
    <source>
        <strain evidence="4">So ce56</strain>
    </source>
</reference>
<dbReference type="Proteomes" id="UP000002139">
    <property type="component" value="Chromosome"/>
</dbReference>
<protein>
    <recommendedName>
        <fullName evidence="5">Tryptophan synthase alpha chain</fullName>
    </recommendedName>
</protein>
<evidence type="ECO:0000313" key="3">
    <source>
        <dbReference type="EMBL" id="CAN90677.1"/>
    </source>
</evidence>
<gene>
    <name evidence="3" type="ordered locus">sce0520</name>
</gene>
<dbReference type="eggNOG" id="COG3391">
    <property type="taxonomic scope" value="Bacteria"/>
</dbReference>
<dbReference type="Gene3D" id="2.60.120.380">
    <property type="match status" value="2"/>
</dbReference>
<dbReference type="KEGG" id="scl:sce0520"/>
<evidence type="ECO:0000313" key="4">
    <source>
        <dbReference type="Proteomes" id="UP000002139"/>
    </source>
</evidence>
<evidence type="ECO:0000256" key="2">
    <source>
        <dbReference type="SAM" id="SignalP"/>
    </source>
</evidence>
<evidence type="ECO:0008006" key="5">
    <source>
        <dbReference type="Google" id="ProtNLM"/>
    </source>
</evidence>